<evidence type="ECO:0000313" key="2">
    <source>
        <dbReference type="EMBL" id="DAF62932.1"/>
    </source>
</evidence>
<feature type="compositionally biased region" description="Polar residues" evidence="1">
    <location>
        <begin position="1"/>
        <end position="12"/>
    </location>
</feature>
<organism evidence="2">
    <name type="scientific">Caudovirales sp. ctu3532</name>
    <dbReference type="NCBI Taxonomy" id="2827639"/>
    <lineage>
        <taxon>Viruses</taxon>
        <taxon>Duplodnaviria</taxon>
        <taxon>Heunggongvirae</taxon>
        <taxon>Uroviricota</taxon>
        <taxon>Caudoviricetes</taxon>
    </lineage>
</organism>
<feature type="compositionally biased region" description="Basic residues" evidence="1">
    <location>
        <begin position="13"/>
        <end position="22"/>
    </location>
</feature>
<reference evidence="2" key="1">
    <citation type="journal article" date="2021" name="Proc. Natl. Acad. Sci. U.S.A.">
        <title>A Catalog of Tens of Thousands of Viruses from Human Metagenomes Reveals Hidden Associations with Chronic Diseases.</title>
        <authorList>
            <person name="Tisza M.J."/>
            <person name="Buck C.B."/>
        </authorList>
    </citation>
    <scope>NUCLEOTIDE SEQUENCE</scope>
    <source>
        <strain evidence="2">Ctu3532</strain>
    </source>
</reference>
<feature type="region of interest" description="Disordered" evidence="1">
    <location>
        <begin position="1"/>
        <end position="46"/>
    </location>
</feature>
<accession>A0A8S5THY0</accession>
<sequence>MSASRNQNQNPQGRRHPRRWCKSSRPPPGRALMGNKAKITKWRITK</sequence>
<dbReference type="EMBL" id="BK032830">
    <property type="protein sequence ID" value="DAF62932.1"/>
    <property type="molecule type" value="Genomic_DNA"/>
</dbReference>
<evidence type="ECO:0000256" key="1">
    <source>
        <dbReference type="SAM" id="MobiDB-lite"/>
    </source>
</evidence>
<proteinExistence type="predicted"/>
<name>A0A8S5THY0_9CAUD</name>
<protein>
    <submittedName>
        <fullName evidence="2">Uncharacterized protein</fullName>
    </submittedName>
</protein>